<feature type="coiled-coil region" evidence="1">
    <location>
        <begin position="1104"/>
        <end position="1289"/>
    </location>
</feature>
<dbReference type="Pfam" id="PF10473">
    <property type="entry name" value="CENP-F_leu_zip"/>
    <property type="match status" value="2"/>
</dbReference>
<dbReference type="GO" id="GO:0008017">
    <property type="term" value="F:microtubule binding"/>
    <property type="evidence" value="ECO:0007669"/>
    <property type="project" value="InterPro"/>
</dbReference>
<evidence type="ECO:0000259" key="5">
    <source>
        <dbReference type="Pfam" id="PF10490"/>
    </source>
</evidence>
<dbReference type="PANTHER" id="PTHR18874">
    <property type="entry name" value="CMF/LEK/CENP CELL DIVISION-RELATED"/>
    <property type="match status" value="1"/>
</dbReference>
<dbReference type="Gene3D" id="1.20.5.1000">
    <property type="entry name" value="arf6 gtpase in complex with a specific effector, jip4"/>
    <property type="match status" value="1"/>
</dbReference>
<dbReference type="Pfam" id="PF10481">
    <property type="entry name" value="CENP-F_N"/>
    <property type="match status" value="2"/>
</dbReference>
<dbReference type="GO" id="GO:0005634">
    <property type="term" value="C:nucleus"/>
    <property type="evidence" value="ECO:0007669"/>
    <property type="project" value="TreeGrafter"/>
</dbReference>
<feature type="domain" description="Centromere protein Cenp-F N-terminal" evidence="4">
    <location>
        <begin position="1"/>
        <end position="98"/>
    </location>
</feature>
<feature type="domain" description="Centromere protein Cenp-F leucine-rich repeat-containing" evidence="3">
    <location>
        <begin position="1450"/>
        <end position="1568"/>
    </location>
</feature>
<dbReference type="GO" id="GO:0051310">
    <property type="term" value="P:metaphase chromosome alignment"/>
    <property type="evidence" value="ECO:0007669"/>
    <property type="project" value="TreeGrafter"/>
</dbReference>
<feature type="region of interest" description="Disordered" evidence="2">
    <location>
        <begin position="150"/>
        <end position="221"/>
    </location>
</feature>
<feature type="coiled-coil region" evidence="1">
    <location>
        <begin position="20"/>
        <end position="121"/>
    </location>
</feature>
<evidence type="ECO:0000259" key="3">
    <source>
        <dbReference type="Pfam" id="PF10473"/>
    </source>
</evidence>
<dbReference type="GO" id="GO:0001947">
    <property type="term" value="P:heart looping"/>
    <property type="evidence" value="ECO:0007669"/>
    <property type="project" value="Ensembl"/>
</dbReference>
<keyword evidence="1" id="KW-0175">Coiled coil</keyword>
<feature type="region of interest" description="Disordered" evidence="2">
    <location>
        <begin position="262"/>
        <end position="281"/>
    </location>
</feature>
<dbReference type="GO" id="GO:0021591">
    <property type="term" value="P:ventricular system development"/>
    <property type="evidence" value="ECO:0007669"/>
    <property type="project" value="Ensembl"/>
</dbReference>
<evidence type="ECO:0000259" key="4">
    <source>
        <dbReference type="Pfam" id="PF10481"/>
    </source>
</evidence>
<sequence>MSWAVEEWKDGLPGKALQKIHELEVQLDKLKKERTQKQFQLDSLEAALQKQKQKVDSERTEISALKRENQSLVESCDSLEKARQKSVHDLGVKEQQVNNRLEELQEKCSQEIEERKRLDSELKVLQVKLLNQSSVSNSHKDIAARQAGSSIFPWQQQDQAHSRQSRDILETPLEKERTSQWDAHEETPIIARQKMSCSRAVQSPSGSSQQMEQLKTSQELRGHVSELERNLSNQEKKICSQASKLQELQTQLNQARKELTERDRDLAKTSHELSQARDSHQQVEAKCSSLEKKLRQVTEEMSCQRHNAESFRRSLEQKLKDQERDSQKELSELQNSYLVLEQQLNQTRTKLTQEIQQSKKDYSVLQANMEKVTFQIEKELEEQKQKLLRLEQSLQASQNKEQDLRKKMEELQKEKNSVTVHLDQSSRHLSWLEDEKKNADQSLELSARELENLKKTLCDAEAKNEQSHNELQKQKQETKRLTNRLTVIEKESKELKSNLTASQNECNTLKQEHHALLEWKKEKDTLIDKTEAVQKELTDKLSNLENRLTSLNKLMLVEADKASLSAQIDSLKGELLNKITELEEKNHQYKELQSHLSEAGQKHARDLENVGVQVAQLETQVKDLMLQLQKEITRAEQAEKTNTELQDEHQAVCALVCSKDHLVELHQAEISQLKESLAQAQNTYLHFFVYLYIKYTKLNYILVLYLINILQHVQINHLLEQISFLESKLAANKDAMEKLPILTNELEVVNQSHADLKKSLEDLEKNHFFTIEIKSNLENNLNEKSKHISALEKTVKDLTEEKNKELKSHALEIENLLQKEKSLQEQLEAAKQSMAAAKAELSTRREEIKTMKTTLAAASHGLEERDSTIKRLKEKLNKAETEQAKTSRLLKEKIVAINKIEVQLEMLQMDLEDNETTMNSFDIQVEELKATIESLETQLAQNQIQMSNMKANLEDSKVQVEPLCCTSLFKAILQLVLLFRKLNFHTTITDNHNQLLQEKNNLEINLGQVTDIKEQIENEIVQVNADKKQLKAGLDKLCEENKQLQTNIKQLNEEKQQTKTEFDQVTAKKNKAESTLCHVIEEKTLLEVTLSLMNMEKIEFESKLGKLTSEKNDLVSNLKQLGNEMLQVEIKYNQLTQDNIKLQSVVDQVTEEKLQLQERIGSYKDEVASLKDENECIQRSLQSSEQDQCNNDIYQFLLLILMMYERETLTIQLQTAKCQLADVMEEQEAMEMTKSGWNERFLQQESELKRVRSEKANLEQHILGMESELEILQEERIRLKGEMETQRRTCSAILNAVIFFQTSKLQSELVFCTEERDDLNQSLGQWREKVHSLEKINLDTRNLISVLEDDIRVGKMKYEALQISQQSGERQQLIFHINQIKEDHTSANQNTESMFSKIQALEGEVTRLSQSLESSLLEKVEIASRLNSTQDEVQQMRSGIEKLQVRIESDERKKKKMGELLRAAHRKSDALQDCIDALGREKEDMEQSLEEAVLQVFCCKHLKYVEEEKRELSEKLSELSAELDNLRSEKECLEREMETKTNEIVELKAAKEELERGLEEADQRRVKSLSLMAEKEQIEAEKEKLCSTLLSVEQERDNLRCTLTFVEEEKERLEQEHGITAQEKEKLQSSLFLLEKMNHEMQETLSSLKQKKEGLEEEKHKLELQSSLTEAEKENMLTALSDLEKEKQRAEEERDKLREEQESLRRTANSMEKELETHKLSVTTLEDRRRNAQEINNKVEELKSALSEKRKEMEERDKQLEEMKTELGELNSCLEDKTKEADDSMVKYCNLMVQVHKLEETNTLLKTRLELITQSQNANANIHSSSTDCTRCCRSGKKSLSKHQEEKMDDNSENMVVLTPQRSPQGSSSGKRGHSDEDSAQEALHNLTKKIKANAINTPKPRNQLDEKEIRPEGLPELVQKGFADIPLGEESPFVMRRTTRRCSPRLATKHGILAPDSKVSSTAVSIHLLHLHKNLCSSAEEVSLWMLGWC</sequence>
<proteinExistence type="predicted"/>
<dbReference type="GO" id="GO:0001822">
    <property type="term" value="P:kidney development"/>
    <property type="evidence" value="ECO:0007669"/>
    <property type="project" value="Ensembl"/>
</dbReference>
<dbReference type="GO" id="GO:0070840">
    <property type="term" value="F:dynein complex binding"/>
    <property type="evidence" value="ECO:0007669"/>
    <property type="project" value="InterPro"/>
</dbReference>
<dbReference type="InterPro" id="IPR043513">
    <property type="entry name" value="Cenp-F"/>
</dbReference>
<feature type="coiled-coil region" evidence="1">
    <location>
        <begin position="999"/>
        <end position="1075"/>
    </location>
</feature>
<feature type="compositionally biased region" description="Polar residues" evidence="2">
    <location>
        <begin position="150"/>
        <end position="159"/>
    </location>
</feature>
<dbReference type="PANTHER" id="PTHR18874:SF10">
    <property type="entry name" value="CENTROMERE PROTEIN F"/>
    <property type="match status" value="1"/>
</dbReference>
<organism evidence="6 7">
    <name type="scientific">Mastacembelus armatus</name>
    <name type="common">zig-zag eel</name>
    <dbReference type="NCBI Taxonomy" id="205130"/>
    <lineage>
        <taxon>Eukaryota</taxon>
        <taxon>Metazoa</taxon>
        <taxon>Chordata</taxon>
        <taxon>Craniata</taxon>
        <taxon>Vertebrata</taxon>
        <taxon>Euteleostomi</taxon>
        <taxon>Actinopterygii</taxon>
        <taxon>Neopterygii</taxon>
        <taxon>Teleostei</taxon>
        <taxon>Neoteleostei</taxon>
        <taxon>Acanthomorphata</taxon>
        <taxon>Anabantaria</taxon>
        <taxon>Synbranchiformes</taxon>
        <taxon>Mastacembelidae</taxon>
        <taxon>Mastacembelus</taxon>
    </lineage>
</organism>
<dbReference type="FunCoup" id="A0A7N9B1F1">
    <property type="interactions" value="1338"/>
</dbReference>
<evidence type="ECO:0000256" key="2">
    <source>
        <dbReference type="SAM" id="MobiDB-lite"/>
    </source>
</evidence>
<reference evidence="6" key="1">
    <citation type="submission" date="2025-08" db="UniProtKB">
        <authorList>
            <consortium name="Ensembl"/>
        </authorList>
    </citation>
    <scope>IDENTIFICATION</scope>
</reference>
<protein>
    <submittedName>
        <fullName evidence="6">Centromere protein F</fullName>
    </submittedName>
</protein>
<dbReference type="Gene3D" id="1.10.287.1490">
    <property type="match status" value="1"/>
</dbReference>
<dbReference type="Pfam" id="PF10490">
    <property type="entry name" value="CENP-F_C_Rb_bdg"/>
    <property type="match status" value="1"/>
</dbReference>
<feature type="coiled-coil region" evidence="1">
    <location>
        <begin position="746"/>
        <end position="952"/>
    </location>
</feature>
<dbReference type="GO" id="GO:0000278">
    <property type="term" value="P:mitotic cell cycle"/>
    <property type="evidence" value="ECO:0007669"/>
    <property type="project" value="TreeGrafter"/>
</dbReference>
<dbReference type="Proteomes" id="UP000261640">
    <property type="component" value="Unplaced"/>
</dbReference>
<dbReference type="GO" id="GO:0000775">
    <property type="term" value="C:chromosome, centromeric region"/>
    <property type="evidence" value="ECO:0007669"/>
    <property type="project" value="InterPro"/>
</dbReference>
<keyword evidence="7" id="KW-1185">Reference proteome</keyword>
<feature type="compositionally biased region" description="Polar residues" evidence="2">
    <location>
        <begin position="1860"/>
        <end position="1870"/>
    </location>
</feature>
<name>A0A7N9B1F1_9TELE</name>
<evidence type="ECO:0000256" key="1">
    <source>
        <dbReference type="SAM" id="Coils"/>
    </source>
</evidence>
<feature type="compositionally biased region" description="Polar residues" evidence="2">
    <location>
        <begin position="195"/>
        <end position="217"/>
    </location>
</feature>
<feature type="domain" description="Centromere protein Cenp-F leucine-rich repeat-containing" evidence="3">
    <location>
        <begin position="1237"/>
        <end position="1356"/>
    </location>
</feature>
<dbReference type="GO" id="GO:0000922">
    <property type="term" value="C:spindle pole"/>
    <property type="evidence" value="ECO:0007669"/>
    <property type="project" value="TreeGrafter"/>
</dbReference>
<dbReference type="SUPFAM" id="SSF57997">
    <property type="entry name" value="Tropomyosin"/>
    <property type="match status" value="1"/>
</dbReference>
<reference evidence="6" key="2">
    <citation type="submission" date="2025-09" db="UniProtKB">
        <authorList>
            <consortium name="Ensembl"/>
        </authorList>
    </citation>
    <scope>IDENTIFICATION</scope>
</reference>
<feature type="region of interest" description="Disordered" evidence="2">
    <location>
        <begin position="1680"/>
        <end position="1716"/>
    </location>
</feature>
<dbReference type="InterPro" id="IPR018463">
    <property type="entry name" value="Centromere_CenpF_N"/>
</dbReference>
<feature type="domain" description="Kinetochore protein Cenp-F/LEK1 Rb protein-binding" evidence="5">
    <location>
        <begin position="1902"/>
        <end position="1945"/>
    </location>
</feature>
<dbReference type="Ensembl" id="ENSMAMT00000058982.1">
    <property type="protein sequence ID" value="ENSMAMP00000065755.1"/>
    <property type="gene ID" value="ENSMAMG00000027338.1"/>
</dbReference>
<feature type="compositionally biased region" description="Basic and acidic residues" evidence="2">
    <location>
        <begin position="1682"/>
        <end position="1716"/>
    </location>
</feature>
<dbReference type="GO" id="GO:0042803">
    <property type="term" value="F:protein homodimerization activity"/>
    <property type="evidence" value="ECO:0007669"/>
    <property type="project" value="InterPro"/>
</dbReference>
<evidence type="ECO:0000313" key="6">
    <source>
        <dbReference type="Ensembl" id="ENSMAMP00000065755.1"/>
    </source>
</evidence>
<dbReference type="GeneTree" id="ENSGT00730000111187"/>
<accession>A0A7N9B1F1</accession>
<feature type="compositionally biased region" description="Basic and acidic residues" evidence="2">
    <location>
        <begin position="160"/>
        <end position="187"/>
    </location>
</feature>
<dbReference type="GO" id="GO:0010389">
    <property type="term" value="P:regulation of G2/M transition of mitotic cell cycle"/>
    <property type="evidence" value="ECO:0007669"/>
    <property type="project" value="TreeGrafter"/>
</dbReference>
<dbReference type="InParanoid" id="A0A7N9B1F1"/>
<feature type="region of interest" description="Disordered" evidence="2">
    <location>
        <begin position="1840"/>
        <end position="1880"/>
    </location>
</feature>
<feature type="domain" description="Centromere protein Cenp-F N-terminal" evidence="4">
    <location>
        <begin position="99"/>
        <end position="236"/>
    </location>
</feature>
<dbReference type="InterPro" id="IPR018302">
    <property type="entry name" value="CenpF/LEK1_Rb-prot-bd"/>
</dbReference>
<dbReference type="InterPro" id="IPR019513">
    <property type="entry name" value="Centromere_CenpF_leu-rich_rpt"/>
</dbReference>
<evidence type="ECO:0000313" key="7">
    <source>
        <dbReference type="Proteomes" id="UP000261640"/>
    </source>
</evidence>
<dbReference type="GO" id="GO:0060271">
    <property type="term" value="P:cilium assembly"/>
    <property type="evidence" value="ECO:0007669"/>
    <property type="project" value="Ensembl"/>
</dbReference>